<comment type="caution">
    <text evidence="1">The sequence shown here is derived from an EMBL/GenBank/DDBJ whole genome shotgun (WGS) entry which is preliminary data.</text>
</comment>
<dbReference type="EMBL" id="BARS01051896">
    <property type="protein sequence ID" value="GAG49688.1"/>
    <property type="molecule type" value="Genomic_DNA"/>
</dbReference>
<organism evidence="1">
    <name type="scientific">marine sediment metagenome</name>
    <dbReference type="NCBI Taxonomy" id="412755"/>
    <lineage>
        <taxon>unclassified sequences</taxon>
        <taxon>metagenomes</taxon>
        <taxon>ecological metagenomes</taxon>
    </lineage>
</organism>
<accession>X0YMG2</accession>
<gene>
    <name evidence="1" type="ORF">S01H1_77231</name>
</gene>
<proteinExistence type="predicted"/>
<protein>
    <submittedName>
        <fullName evidence="1">Uncharacterized protein</fullName>
    </submittedName>
</protein>
<reference evidence="1" key="1">
    <citation type="journal article" date="2014" name="Front. Microbiol.">
        <title>High frequency of phylogenetically diverse reductive dehalogenase-homologous genes in deep subseafloor sedimentary metagenomes.</title>
        <authorList>
            <person name="Kawai M."/>
            <person name="Futagami T."/>
            <person name="Toyoda A."/>
            <person name="Takaki Y."/>
            <person name="Nishi S."/>
            <person name="Hori S."/>
            <person name="Arai W."/>
            <person name="Tsubouchi T."/>
            <person name="Morono Y."/>
            <person name="Uchiyama I."/>
            <person name="Ito T."/>
            <person name="Fujiyama A."/>
            <person name="Inagaki F."/>
            <person name="Takami H."/>
        </authorList>
    </citation>
    <scope>NUCLEOTIDE SEQUENCE</scope>
    <source>
        <strain evidence="1">Expedition CK06-06</strain>
    </source>
</reference>
<sequence length="204" mass="23357">MELGDFREIWFCDFKFYAPAGERPLVRCMVARELHSKRLIKLWADGLGPEPPFNTGKDALFIAFFASAELGCFRSLGWDSPYWVLDFYPETRNLTNGMTYPGIGQIRSLLSTLSFFGLRRIQHEDKKAMRDLVMEDRCNGSYSLQDRRAILDYCQTDVDALASLSSPITQRIVRRPGDLDRALLRGRSMDAVAEMEFRGIPIDV</sequence>
<feature type="non-terminal residue" evidence="1">
    <location>
        <position position="204"/>
    </location>
</feature>
<dbReference type="AlphaFoldDB" id="X0YMG2"/>
<name>X0YMG2_9ZZZZ</name>
<evidence type="ECO:0000313" key="1">
    <source>
        <dbReference type="EMBL" id="GAG49688.1"/>
    </source>
</evidence>